<name>A0A7G7BV36_9ACTN</name>
<evidence type="ECO:0000313" key="2">
    <source>
        <dbReference type="Proteomes" id="UP000515307"/>
    </source>
</evidence>
<keyword evidence="2" id="KW-1185">Reference proteome</keyword>
<gene>
    <name evidence="1" type="ORF">F0344_12605</name>
</gene>
<organism evidence="1 2">
    <name type="scientific">Streptomyces finlayi</name>
    <dbReference type="NCBI Taxonomy" id="67296"/>
    <lineage>
        <taxon>Bacteria</taxon>
        <taxon>Bacillati</taxon>
        <taxon>Actinomycetota</taxon>
        <taxon>Actinomycetes</taxon>
        <taxon>Kitasatosporales</taxon>
        <taxon>Streptomycetaceae</taxon>
        <taxon>Streptomyces</taxon>
    </lineage>
</organism>
<dbReference type="EMBL" id="CP045702">
    <property type="protein sequence ID" value="QNE79201.1"/>
    <property type="molecule type" value="Genomic_DNA"/>
</dbReference>
<reference evidence="2" key="1">
    <citation type="submission" date="2019-10" db="EMBL/GenBank/DDBJ databases">
        <title>Antimicrobial potential of Antarctic Bacteria.</title>
        <authorList>
            <person name="Benaud N."/>
            <person name="Edwards R.J."/>
            <person name="Ferrari B.C."/>
        </authorList>
    </citation>
    <scope>NUCLEOTIDE SEQUENCE [LARGE SCALE GENOMIC DNA]</scope>
    <source>
        <strain evidence="2">NBSH44</strain>
    </source>
</reference>
<dbReference type="AlphaFoldDB" id="A0A7G7BV36"/>
<evidence type="ECO:0000313" key="1">
    <source>
        <dbReference type="EMBL" id="QNE79201.1"/>
    </source>
</evidence>
<accession>A0A7G7BV36</accession>
<proteinExistence type="predicted"/>
<dbReference type="KEGG" id="sfiy:F0344_12605"/>
<sequence length="108" mass="11987">MTEIETQAYGSAEAAYTDWAVLDEEGVRSVARAVARQFGRDYALTLEEDDAHQEALVILATRGRQARQALAQGTGVLHRWLHQRLRDQFLTEAGRRTALTSFDVLAGA</sequence>
<protein>
    <submittedName>
        <fullName evidence="1">Uncharacterized protein</fullName>
    </submittedName>
</protein>
<dbReference type="Proteomes" id="UP000515307">
    <property type="component" value="Chromosome"/>
</dbReference>